<dbReference type="SMART" id="SM00220">
    <property type="entry name" value="S_TKc"/>
    <property type="match status" value="1"/>
</dbReference>
<feature type="region of interest" description="Disordered" evidence="6">
    <location>
        <begin position="1"/>
        <end position="173"/>
    </location>
</feature>
<comment type="caution">
    <text evidence="9">The sequence shown here is derived from an EMBL/GenBank/DDBJ whole genome shotgun (WGS) entry which is preliminary data.</text>
</comment>
<dbReference type="eggNOG" id="KOG0615">
    <property type="taxonomic scope" value="Eukaryota"/>
</dbReference>
<feature type="compositionally biased region" description="Gly residues" evidence="6">
    <location>
        <begin position="112"/>
        <end position="121"/>
    </location>
</feature>
<feature type="compositionally biased region" description="Basic and acidic residues" evidence="6">
    <location>
        <begin position="528"/>
        <end position="546"/>
    </location>
</feature>
<feature type="compositionally biased region" description="Basic and acidic residues" evidence="6">
    <location>
        <begin position="473"/>
        <end position="482"/>
    </location>
</feature>
<evidence type="ECO:0000256" key="5">
    <source>
        <dbReference type="ARBA" id="ARBA00022840"/>
    </source>
</evidence>
<evidence type="ECO:0000259" key="7">
    <source>
        <dbReference type="PROSITE" id="PS50006"/>
    </source>
</evidence>
<feature type="compositionally biased region" description="Basic and acidic residues" evidence="6">
    <location>
        <begin position="568"/>
        <end position="585"/>
    </location>
</feature>
<feature type="domain" description="Protein kinase" evidence="8">
    <location>
        <begin position="484"/>
        <end position="775"/>
    </location>
</feature>
<dbReference type="Gene3D" id="1.10.510.10">
    <property type="entry name" value="Transferase(Phosphotransferase) domain 1"/>
    <property type="match status" value="1"/>
</dbReference>
<evidence type="ECO:0000259" key="8">
    <source>
        <dbReference type="PROSITE" id="PS50011"/>
    </source>
</evidence>
<feature type="compositionally biased region" description="Low complexity" evidence="6">
    <location>
        <begin position="452"/>
        <end position="462"/>
    </location>
</feature>
<feature type="compositionally biased region" description="Basic and acidic residues" evidence="6">
    <location>
        <begin position="138"/>
        <end position="152"/>
    </location>
</feature>
<dbReference type="Pfam" id="PF00069">
    <property type="entry name" value="Pkinase"/>
    <property type="match status" value="1"/>
</dbReference>
<evidence type="ECO:0008006" key="11">
    <source>
        <dbReference type="Google" id="ProtNLM"/>
    </source>
</evidence>
<evidence type="ECO:0000256" key="4">
    <source>
        <dbReference type="ARBA" id="ARBA00022777"/>
    </source>
</evidence>
<organism evidence="9 10">
    <name type="scientific">Thalassiosira oceanica</name>
    <name type="common">Marine diatom</name>
    <dbReference type="NCBI Taxonomy" id="159749"/>
    <lineage>
        <taxon>Eukaryota</taxon>
        <taxon>Sar</taxon>
        <taxon>Stramenopiles</taxon>
        <taxon>Ochrophyta</taxon>
        <taxon>Bacillariophyta</taxon>
        <taxon>Coscinodiscophyceae</taxon>
        <taxon>Thalassiosirophycidae</taxon>
        <taxon>Thalassiosirales</taxon>
        <taxon>Thalassiosiraceae</taxon>
        <taxon>Thalassiosira</taxon>
    </lineage>
</organism>
<proteinExistence type="predicted"/>
<dbReference type="Gene3D" id="2.60.200.20">
    <property type="match status" value="1"/>
</dbReference>
<feature type="compositionally biased region" description="Basic and acidic residues" evidence="6">
    <location>
        <begin position="783"/>
        <end position="805"/>
    </location>
</feature>
<dbReference type="Proteomes" id="UP000266841">
    <property type="component" value="Unassembled WGS sequence"/>
</dbReference>
<dbReference type="InterPro" id="IPR011009">
    <property type="entry name" value="Kinase-like_dom_sf"/>
</dbReference>
<keyword evidence="10" id="KW-1185">Reference proteome</keyword>
<feature type="compositionally biased region" description="Basic and acidic residues" evidence="6">
    <location>
        <begin position="595"/>
        <end position="632"/>
    </location>
</feature>
<dbReference type="InterPro" id="IPR000719">
    <property type="entry name" value="Prot_kinase_dom"/>
</dbReference>
<dbReference type="PROSITE" id="PS50006">
    <property type="entry name" value="FHA_DOMAIN"/>
    <property type="match status" value="1"/>
</dbReference>
<evidence type="ECO:0000256" key="6">
    <source>
        <dbReference type="SAM" id="MobiDB-lite"/>
    </source>
</evidence>
<feature type="region of interest" description="Disordered" evidence="6">
    <location>
        <begin position="342"/>
        <end position="636"/>
    </location>
</feature>
<keyword evidence="3" id="KW-0547">Nucleotide-binding</keyword>
<evidence type="ECO:0000256" key="1">
    <source>
        <dbReference type="ARBA" id="ARBA00022527"/>
    </source>
</evidence>
<evidence type="ECO:0000256" key="3">
    <source>
        <dbReference type="ARBA" id="ARBA00022741"/>
    </source>
</evidence>
<keyword evidence="1" id="KW-0723">Serine/threonine-protein kinase</keyword>
<protein>
    <recommendedName>
        <fullName evidence="11">Protein kinase domain-containing protein</fullName>
    </recommendedName>
</protein>
<feature type="region of interest" description="Disordered" evidence="6">
    <location>
        <begin position="783"/>
        <end position="977"/>
    </location>
</feature>
<dbReference type="SUPFAM" id="SSF49879">
    <property type="entry name" value="SMAD/FHA domain"/>
    <property type="match status" value="1"/>
</dbReference>
<dbReference type="PROSITE" id="PS50011">
    <property type="entry name" value="PROTEIN_KINASE_DOM"/>
    <property type="match status" value="1"/>
</dbReference>
<reference evidence="9 10" key="1">
    <citation type="journal article" date="2012" name="Genome Biol.">
        <title>Genome and low-iron response of an oceanic diatom adapted to chronic iron limitation.</title>
        <authorList>
            <person name="Lommer M."/>
            <person name="Specht M."/>
            <person name="Roy A.S."/>
            <person name="Kraemer L."/>
            <person name="Andreson R."/>
            <person name="Gutowska M.A."/>
            <person name="Wolf J."/>
            <person name="Bergner S.V."/>
            <person name="Schilhabel M.B."/>
            <person name="Klostermeier U.C."/>
            <person name="Beiko R.G."/>
            <person name="Rosenstiel P."/>
            <person name="Hippler M."/>
            <person name="Laroche J."/>
        </authorList>
    </citation>
    <scope>NUCLEOTIDE SEQUENCE [LARGE SCALE GENOMIC DNA]</scope>
    <source>
        <strain evidence="9 10">CCMP1005</strain>
    </source>
</reference>
<evidence type="ECO:0000313" key="10">
    <source>
        <dbReference type="Proteomes" id="UP000266841"/>
    </source>
</evidence>
<dbReference type="OMA" id="EPHANEY"/>
<feature type="non-terminal residue" evidence="9">
    <location>
        <position position="977"/>
    </location>
</feature>
<feature type="compositionally biased region" description="Basic and acidic residues" evidence="6">
    <location>
        <begin position="510"/>
        <end position="519"/>
    </location>
</feature>
<dbReference type="EMBL" id="AGNL01024023">
    <property type="protein sequence ID" value="EJK58898.1"/>
    <property type="molecule type" value="Genomic_DNA"/>
</dbReference>
<dbReference type="SMART" id="SM00240">
    <property type="entry name" value="FHA"/>
    <property type="match status" value="1"/>
</dbReference>
<dbReference type="AlphaFoldDB" id="K0RYM8"/>
<sequence>MRTVSVAPPPAIRGGPADDAPARPQCAAAEEDEADRNRDGGENDNGDNSQESHTQQILTQTQADLTQLGCDDAPDDPFASQCTQGGGCGGQTPAPVDPLSVPWGRLMPVGAGSDGGNGCGVDGARHGRAAEMLPQPPEARRGKGGGGEKDGGSRQQSQLTPPPDAGVSFLGLRGLRPGDRFNEYTIGRSAKADVTAQKLVDGGDANNGRSGRQKRHDFIHAMVSNRHCRVYCLLGPSPSGRGSGRAGGEMEVFAEDTSGNGTLVNGTTLLRRNERRRLHTGDVICLLNPRLLERKLRSPADRKAYVGQYSYVFVNLYEQEARHGWDDPTAACGIGRHGMLSAGRHGTGRGPSGGSGGRASLGGGGNSSGRGARRSGRGGKDAVQRQEDAGRGQRPSDEVPLGRGGGRTVVPAGTPRGKGRPGRRWTDGGGYAGGGKIRRRRRPEDHGPRPSSPAAPRSARPASPSPRRRRRAGDRDRVELRPELQLPGELPQELRGTARRGRVRPPRPPGEGHVRRGTEGDPQAVRGGEGRQGHIDRGTAEQRDLQPRQAHFHPGRGHDPQVARPPLRRQDARHVRLAEQGDLPRHGLRARRRPLRPDRREGAVHGGTGEEAHEEGPERRALPARGEGDRPPRPQAGACLENILVVDRRSDIDVKLTDFGLAKNMTAEGLKTFCGTPQYFAPEVLRRGSTVHGEGRYGKEIDCWSVGVILFILLSGGPPFDVTAGLDAVADADVVFYEDQWRGVSPEARDLVARLLEREPRRRIAVKDACEHPWILVEDGDTHVHPLEDPKVRGGDERRRRRELEESGGEAGEPDAASAAPAEVKSRQTSSESRSEPSATARVLPPGKAEACSPKPAADPSKSTPSDASPVCRGNSSSAVSAKPPIEEGTDGRSSLLLATAKPPPSSSGSISAQLREKFLQSKPSARRMDEGPDRQSAPEQRQDQQQRRQQRCASIWPAANGDGGAAATTAIRQACD</sequence>
<feature type="compositionally biased region" description="Polar residues" evidence="6">
    <location>
        <begin position="49"/>
        <end position="65"/>
    </location>
</feature>
<keyword evidence="5" id="KW-0067">ATP-binding</keyword>
<feature type="compositionally biased region" description="Low complexity" evidence="6">
    <location>
        <begin position="814"/>
        <end position="823"/>
    </location>
</feature>
<dbReference type="SUPFAM" id="SSF56112">
    <property type="entry name" value="Protein kinase-like (PK-like)"/>
    <property type="match status" value="1"/>
</dbReference>
<feature type="compositionally biased region" description="Gly residues" evidence="6">
    <location>
        <begin position="348"/>
        <end position="368"/>
    </location>
</feature>
<evidence type="ECO:0000313" key="9">
    <source>
        <dbReference type="EMBL" id="EJK58898.1"/>
    </source>
</evidence>
<dbReference type="PANTHER" id="PTHR24349">
    <property type="entry name" value="SERINE/THREONINE-PROTEIN KINASE"/>
    <property type="match status" value="1"/>
</dbReference>
<keyword evidence="2" id="KW-0808">Transferase</keyword>
<feature type="domain" description="FHA" evidence="7">
    <location>
        <begin position="184"/>
        <end position="269"/>
    </location>
</feature>
<keyword evidence="4" id="KW-0418">Kinase</keyword>
<feature type="compositionally biased region" description="Low complexity" evidence="6">
    <location>
        <begin position="483"/>
        <end position="495"/>
    </location>
</feature>
<name>K0RYM8_THAOC</name>
<feature type="compositionally biased region" description="Basic and acidic residues" evidence="6">
    <location>
        <begin position="378"/>
        <end position="397"/>
    </location>
</feature>
<dbReference type="InterPro" id="IPR050205">
    <property type="entry name" value="CDPK_Ser/Thr_kinases"/>
</dbReference>
<dbReference type="Pfam" id="PF00498">
    <property type="entry name" value="FHA"/>
    <property type="match status" value="1"/>
</dbReference>
<gene>
    <name evidence="9" type="ORF">THAOC_20945</name>
</gene>
<dbReference type="InterPro" id="IPR008984">
    <property type="entry name" value="SMAD_FHA_dom_sf"/>
</dbReference>
<feature type="compositionally biased region" description="Polar residues" evidence="6">
    <location>
        <begin position="827"/>
        <end position="838"/>
    </location>
</feature>
<dbReference type="GO" id="GO:0005524">
    <property type="term" value="F:ATP binding"/>
    <property type="evidence" value="ECO:0007669"/>
    <property type="project" value="UniProtKB-KW"/>
</dbReference>
<evidence type="ECO:0000256" key="2">
    <source>
        <dbReference type="ARBA" id="ARBA00022679"/>
    </source>
</evidence>
<dbReference type="OrthoDB" id="40902at2759"/>
<accession>K0RYM8</accession>
<dbReference type="GO" id="GO:0004674">
    <property type="term" value="F:protein serine/threonine kinase activity"/>
    <property type="evidence" value="ECO:0007669"/>
    <property type="project" value="UniProtKB-KW"/>
</dbReference>
<dbReference type="InterPro" id="IPR000253">
    <property type="entry name" value="FHA_dom"/>
</dbReference>